<gene>
    <name evidence="4" type="ORF">JM93_03128</name>
</gene>
<dbReference type="AlphaFoldDB" id="A0A562SU54"/>
<evidence type="ECO:0000256" key="2">
    <source>
        <dbReference type="SAM" id="SignalP"/>
    </source>
</evidence>
<dbReference type="PANTHER" id="PTHR35936">
    <property type="entry name" value="MEMBRANE-BOUND LYTIC MUREIN TRANSGLYCOSYLASE F"/>
    <property type="match status" value="1"/>
</dbReference>
<sequence>MTFIGTRVVALFLTLTGVIAAPAAALDCENPVRVRISDDYLPFSYMSDHGNVVGLDVEFMRSVFQEIDCSYEFIDIPFKRSIAELAAGRIDMMPFMSITAERQAFARFSAAYRYETAGLVMREADVERYEISSLEDVVKHGLVLGHEHSAYRGEVFKDFLASPLSEKHVYIVSSTEEGVKMLLAGRIDALVEVPSSTLAMARQLGTADVLAEHPFQLLSEPVHFMFSRKTVSDELITAINGAIQELTSTNVYLERFGSMALREPKPEEQMN</sequence>
<protein>
    <submittedName>
        <fullName evidence="4">Amino acid ABC transporter substrate-binding protein (PAAT family)</fullName>
    </submittedName>
</protein>
<feature type="chain" id="PRO_5021881914" evidence="2">
    <location>
        <begin position="21"/>
        <end position="271"/>
    </location>
</feature>
<proteinExistence type="predicted"/>
<evidence type="ECO:0000256" key="1">
    <source>
        <dbReference type="ARBA" id="ARBA00022729"/>
    </source>
</evidence>
<keyword evidence="1 2" id="KW-0732">Signal</keyword>
<dbReference type="SUPFAM" id="SSF53850">
    <property type="entry name" value="Periplasmic binding protein-like II"/>
    <property type="match status" value="1"/>
</dbReference>
<dbReference type="EMBL" id="VLLF01000007">
    <property type="protein sequence ID" value="TWI84792.1"/>
    <property type="molecule type" value="Genomic_DNA"/>
</dbReference>
<dbReference type="Pfam" id="PF00497">
    <property type="entry name" value="SBP_bac_3"/>
    <property type="match status" value="1"/>
</dbReference>
<evidence type="ECO:0000313" key="5">
    <source>
        <dbReference type="Proteomes" id="UP000320593"/>
    </source>
</evidence>
<evidence type="ECO:0000313" key="4">
    <source>
        <dbReference type="EMBL" id="TWI84792.1"/>
    </source>
</evidence>
<dbReference type="Gene3D" id="3.40.190.10">
    <property type="entry name" value="Periplasmic binding protein-like II"/>
    <property type="match status" value="2"/>
</dbReference>
<dbReference type="InterPro" id="IPR001638">
    <property type="entry name" value="Solute-binding_3/MltF_N"/>
</dbReference>
<dbReference type="RefSeq" id="WP_170230679.1">
    <property type="nucleotide sequence ID" value="NZ_SMLY01000069.1"/>
</dbReference>
<dbReference type="Proteomes" id="UP000320593">
    <property type="component" value="Unassembled WGS sequence"/>
</dbReference>
<reference evidence="4 5" key="1">
    <citation type="submission" date="2019-07" db="EMBL/GenBank/DDBJ databases">
        <title>Genomic Encyclopedia of Archaeal and Bacterial Type Strains, Phase II (KMG-II): from individual species to whole genera.</title>
        <authorList>
            <person name="Goeker M."/>
        </authorList>
    </citation>
    <scope>NUCLEOTIDE SEQUENCE [LARGE SCALE GENOMIC DNA]</scope>
    <source>
        <strain evidence="4 5">ATCC BAA-252</strain>
    </source>
</reference>
<keyword evidence="5" id="KW-1185">Reference proteome</keyword>
<dbReference type="SMART" id="SM00062">
    <property type="entry name" value="PBPb"/>
    <property type="match status" value="1"/>
</dbReference>
<evidence type="ECO:0000259" key="3">
    <source>
        <dbReference type="SMART" id="SM00062"/>
    </source>
</evidence>
<accession>A0A562SU54</accession>
<comment type="caution">
    <text evidence="4">The sequence shown here is derived from an EMBL/GenBank/DDBJ whole genome shotgun (WGS) entry which is preliminary data.</text>
</comment>
<feature type="domain" description="Solute-binding protein family 3/N-terminal" evidence="3">
    <location>
        <begin position="31"/>
        <end position="260"/>
    </location>
</feature>
<organism evidence="4 5">
    <name type="scientific">Roseibium hamelinense</name>
    <dbReference type="NCBI Taxonomy" id="150831"/>
    <lineage>
        <taxon>Bacteria</taxon>
        <taxon>Pseudomonadati</taxon>
        <taxon>Pseudomonadota</taxon>
        <taxon>Alphaproteobacteria</taxon>
        <taxon>Hyphomicrobiales</taxon>
        <taxon>Stappiaceae</taxon>
        <taxon>Roseibium</taxon>
    </lineage>
</organism>
<dbReference type="PANTHER" id="PTHR35936:SF19">
    <property type="entry name" value="AMINO-ACID-BINDING PROTEIN YXEM-RELATED"/>
    <property type="match status" value="1"/>
</dbReference>
<feature type="signal peptide" evidence="2">
    <location>
        <begin position="1"/>
        <end position="20"/>
    </location>
</feature>
<name>A0A562SU54_9HYPH</name>